<gene>
    <name evidence="1" type="ORF">MRB53_017606</name>
</gene>
<comment type="caution">
    <text evidence="1">The sequence shown here is derived from an EMBL/GenBank/DDBJ whole genome shotgun (WGS) entry which is preliminary data.</text>
</comment>
<dbReference type="EMBL" id="CM056813">
    <property type="protein sequence ID" value="KAJ8640912.1"/>
    <property type="molecule type" value="Genomic_DNA"/>
</dbReference>
<sequence length="85" mass="10069">MGDLAADEDEYHVEKEEAVYFHPPISEDSKQKNIKFHRKSIFPIYLQRFSSIHLLRRRNVLPIHQITVLRLIICPISIQRGFVLL</sequence>
<reference evidence="1 2" key="1">
    <citation type="journal article" date="2022" name="Hortic Res">
        <title>A haplotype resolved chromosomal level avocado genome allows analysis of novel avocado genes.</title>
        <authorList>
            <person name="Nath O."/>
            <person name="Fletcher S.J."/>
            <person name="Hayward A."/>
            <person name="Shaw L.M."/>
            <person name="Masouleh A.K."/>
            <person name="Furtado A."/>
            <person name="Henry R.J."/>
            <person name="Mitter N."/>
        </authorList>
    </citation>
    <scope>NUCLEOTIDE SEQUENCE [LARGE SCALE GENOMIC DNA]</scope>
    <source>
        <strain evidence="2">cv. Hass</strain>
    </source>
</reference>
<evidence type="ECO:0000313" key="2">
    <source>
        <dbReference type="Proteomes" id="UP001234297"/>
    </source>
</evidence>
<keyword evidence="2" id="KW-1185">Reference proteome</keyword>
<name>A0ACC2M5I5_PERAE</name>
<organism evidence="1 2">
    <name type="scientific">Persea americana</name>
    <name type="common">Avocado</name>
    <dbReference type="NCBI Taxonomy" id="3435"/>
    <lineage>
        <taxon>Eukaryota</taxon>
        <taxon>Viridiplantae</taxon>
        <taxon>Streptophyta</taxon>
        <taxon>Embryophyta</taxon>
        <taxon>Tracheophyta</taxon>
        <taxon>Spermatophyta</taxon>
        <taxon>Magnoliopsida</taxon>
        <taxon>Magnoliidae</taxon>
        <taxon>Laurales</taxon>
        <taxon>Lauraceae</taxon>
        <taxon>Persea</taxon>
    </lineage>
</organism>
<dbReference type="Proteomes" id="UP001234297">
    <property type="component" value="Chromosome 5"/>
</dbReference>
<protein>
    <submittedName>
        <fullName evidence="1">Uncharacterized protein</fullName>
    </submittedName>
</protein>
<proteinExistence type="predicted"/>
<evidence type="ECO:0000313" key="1">
    <source>
        <dbReference type="EMBL" id="KAJ8640912.1"/>
    </source>
</evidence>
<accession>A0ACC2M5I5</accession>